<reference evidence="2" key="2">
    <citation type="submission" date="2020-11" db="EMBL/GenBank/DDBJ databases">
        <authorList>
            <person name="McCartney M.A."/>
            <person name="Auch B."/>
            <person name="Kono T."/>
            <person name="Mallez S."/>
            <person name="Becker A."/>
            <person name="Gohl D.M."/>
            <person name="Silverstein K.A.T."/>
            <person name="Koren S."/>
            <person name="Bechman K.B."/>
            <person name="Herman A."/>
            <person name="Abrahante J.E."/>
            <person name="Garbe J."/>
        </authorList>
    </citation>
    <scope>NUCLEOTIDE SEQUENCE</scope>
    <source>
        <strain evidence="2">Duluth1</strain>
        <tissue evidence="2">Whole animal</tissue>
    </source>
</reference>
<evidence type="ECO:0000256" key="1">
    <source>
        <dbReference type="SAM" id="MobiDB-lite"/>
    </source>
</evidence>
<sequence>MLFFLEAPTFVAETCPTCGKNTKNPLVEMGIVPASLGKTLAPTPEPPMEKKKASTKRLQKGRVLTSSQIVGELTVRDVKNIDKAISYLWIYQ</sequence>
<name>A0A9D4E8W8_DREPO</name>
<dbReference type="AlphaFoldDB" id="A0A9D4E8W8"/>
<dbReference type="EMBL" id="JAIWYP010000009">
    <property type="protein sequence ID" value="KAH3774685.1"/>
    <property type="molecule type" value="Genomic_DNA"/>
</dbReference>
<keyword evidence="3" id="KW-1185">Reference proteome</keyword>
<feature type="region of interest" description="Disordered" evidence="1">
    <location>
        <begin position="37"/>
        <end position="57"/>
    </location>
</feature>
<gene>
    <name evidence="2" type="ORF">DPMN_176072</name>
</gene>
<reference evidence="2" key="1">
    <citation type="journal article" date="2019" name="bioRxiv">
        <title>The Genome of the Zebra Mussel, Dreissena polymorpha: A Resource for Invasive Species Research.</title>
        <authorList>
            <person name="McCartney M.A."/>
            <person name="Auch B."/>
            <person name="Kono T."/>
            <person name="Mallez S."/>
            <person name="Zhang Y."/>
            <person name="Obille A."/>
            <person name="Becker A."/>
            <person name="Abrahante J.E."/>
            <person name="Garbe J."/>
            <person name="Badalamenti J.P."/>
            <person name="Herman A."/>
            <person name="Mangelson H."/>
            <person name="Liachko I."/>
            <person name="Sullivan S."/>
            <person name="Sone E.D."/>
            <person name="Koren S."/>
            <person name="Silverstein K.A.T."/>
            <person name="Beckman K.B."/>
            <person name="Gohl D.M."/>
        </authorList>
    </citation>
    <scope>NUCLEOTIDE SEQUENCE</scope>
    <source>
        <strain evidence="2">Duluth1</strain>
        <tissue evidence="2">Whole animal</tissue>
    </source>
</reference>
<protein>
    <submittedName>
        <fullName evidence="2">Uncharacterized protein</fullName>
    </submittedName>
</protein>
<evidence type="ECO:0000313" key="2">
    <source>
        <dbReference type="EMBL" id="KAH3774685.1"/>
    </source>
</evidence>
<dbReference type="Proteomes" id="UP000828390">
    <property type="component" value="Unassembled WGS sequence"/>
</dbReference>
<proteinExistence type="predicted"/>
<organism evidence="2 3">
    <name type="scientific">Dreissena polymorpha</name>
    <name type="common">Zebra mussel</name>
    <name type="synonym">Mytilus polymorpha</name>
    <dbReference type="NCBI Taxonomy" id="45954"/>
    <lineage>
        <taxon>Eukaryota</taxon>
        <taxon>Metazoa</taxon>
        <taxon>Spiralia</taxon>
        <taxon>Lophotrochozoa</taxon>
        <taxon>Mollusca</taxon>
        <taxon>Bivalvia</taxon>
        <taxon>Autobranchia</taxon>
        <taxon>Heteroconchia</taxon>
        <taxon>Euheterodonta</taxon>
        <taxon>Imparidentia</taxon>
        <taxon>Neoheterodontei</taxon>
        <taxon>Myida</taxon>
        <taxon>Dreissenoidea</taxon>
        <taxon>Dreissenidae</taxon>
        <taxon>Dreissena</taxon>
    </lineage>
</organism>
<evidence type="ECO:0000313" key="3">
    <source>
        <dbReference type="Proteomes" id="UP000828390"/>
    </source>
</evidence>
<accession>A0A9D4E8W8</accession>
<comment type="caution">
    <text evidence="2">The sequence shown here is derived from an EMBL/GenBank/DDBJ whole genome shotgun (WGS) entry which is preliminary data.</text>
</comment>